<feature type="region of interest" description="Disordered" evidence="1">
    <location>
        <begin position="24"/>
        <end position="50"/>
    </location>
</feature>
<dbReference type="Pfam" id="PF03640">
    <property type="entry name" value="Lipoprotein_15"/>
    <property type="match status" value="2"/>
</dbReference>
<keyword evidence="4" id="KW-1185">Reference proteome</keyword>
<evidence type="ECO:0008006" key="5">
    <source>
        <dbReference type="Google" id="ProtNLM"/>
    </source>
</evidence>
<accession>A0ABT1QDK5</accession>
<dbReference type="InterPro" id="IPR005297">
    <property type="entry name" value="Lipoprotein_repeat"/>
</dbReference>
<feature type="signal peptide" evidence="2">
    <location>
        <begin position="1"/>
        <end position="21"/>
    </location>
</feature>
<reference evidence="3 4" key="1">
    <citation type="submission" date="2022-07" db="EMBL/GenBank/DDBJ databases">
        <title>Degradation activity of malathion, p-nitrophenol and potential low-temperature adaptation strategy of Rhodococcus sp. FXJ9.536.</title>
        <authorList>
            <person name="Huang J."/>
            <person name="Huang Y."/>
        </authorList>
    </citation>
    <scope>NUCLEOTIDE SEQUENCE [LARGE SCALE GENOMIC DNA]</scope>
    <source>
        <strain evidence="3 4">FXJ9.536</strain>
    </source>
</reference>
<evidence type="ECO:0000256" key="2">
    <source>
        <dbReference type="SAM" id="SignalP"/>
    </source>
</evidence>
<dbReference type="RefSeq" id="WP_255969539.1">
    <property type="nucleotide sequence ID" value="NZ_JANFQF010000011.1"/>
</dbReference>
<evidence type="ECO:0000313" key="4">
    <source>
        <dbReference type="Proteomes" id="UP001524501"/>
    </source>
</evidence>
<sequence>MRRTWVLAAIAAVSLAFSSCAYDSTDSGDTGGNAPVSPTPMSPPAAPGEPVLELGPTTIGEVVVDTGGMTVYVYDNDEVGSGASSCRGPCLESWPPVTSVTENPVVEGLQEVVVDTIPAADGTHQLTVNGRPVYRYKDDKEAGDAFGQAVGSVWWTLDSSGNPVTTTAGGE</sequence>
<organism evidence="3 4">
    <name type="scientific">Rhodococcus tibetensis</name>
    <dbReference type="NCBI Taxonomy" id="2965064"/>
    <lineage>
        <taxon>Bacteria</taxon>
        <taxon>Bacillati</taxon>
        <taxon>Actinomycetota</taxon>
        <taxon>Actinomycetes</taxon>
        <taxon>Mycobacteriales</taxon>
        <taxon>Nocardiaceae</taxon>
        <taxon>Rhodococcus</taxon>
    </lineage>
</organism>
<feature type="compositionally biased region" description="Pro residues" evidence="1">
    <location>
        <begin position="37"/>
        <end position="47"/>
    </location>
</feature>
<dbReference type="PROSITE" id="PS51257">
    <property type="entry name" value="PROKAR_LIPOPROTEIN"/>
    <property type="match status" value="1"/>
</dbReference>
<dbReference type="Proteomes" id="UP001524501">
    <property type="component" value="Unassembled WGS sequence"/>
</dbReference>
<dbReference type="PANTHER" id="PTHR39335">
    <property type="entry name" value="BLL4220 PROTEIN"/>
    <property type="match status" value="1"/>
</dbReference>
<proteinExistence type="predicted"/>
<evidence type="ECO:0000256" key="1">
    <source>
        <dbReference type="SAM" id="MobiDB-lite"/>
    </source>
</evidence>
<protein>
    <recommendedName>
        <fullName evidence="5">Lipoprotein with Yx(FWY)xxD motif</fullName>
    </recommendedName>
</protein>
<name>A0ABT1QDK5_9NOCA</name>
<dbReference type="EMBL" id="JANFQF010000011">
    <property type="protein sequence ID" value="MCQ4120351.1"/>
    <property type="molecule type" value="Genomic_DNA"/>
</dbReference>
<evidence type="ECO:0000313" key="3">
    <source>
        <dbReference type="EMBL" id="MCQ4120351.1"/>
    </source>
</evidence>
<dbReference type="PANTHER" id="PTHR39335:SF1">
    <property type="entry name" value="BLL4220 PROTEIN"/>
    <property type="match status" value="1"/>
</dbReference>
<keyword evidence="2" id="KW-0732">Signal</keyword>
<feature type="chain" id="PRO_5045720572" description="Lipoprotein with Yx(FWY)xxD motif" evidence="2">
    <location>
        <begin position="22"/>
        <end position="171"/>
    </location>
</feature>
<gene>
    <name evidence="3" type="ORF">NOF53_14420</name>
</gene>
<comment type="caution">
    <text evidence="3">The sequence shown here is derived from an EMBL/GenBank/DDBJ whole genome shotgun (WGS) entry which is preliminary data.</text>
</comment>